<proteinExistence type="predicted"/>
<dbReference type="EMBL" id="CADCWN010000363">
    <property type="protein sequence ID" value="CAA9588973.1"/>
    <property type="molecule type" value="Genomic_DNA"/>
</dbReference>
<reference evidence="2" key="1">
    <citation type="submission" date="2020-02" db="EMBL/GenBank/DDBJ databases">
        <authorList>
            <person name="Meier V. D."/>
        </authorList>
    </citation>
    <scope>NUCLEOTIDE SEQUENCE</scope>
    <source>
        <strain evidence="2">AVDCRST_MAG18</strain>
    </source>
</reference>
<feature type="non-terminal residue" evidence="2">
    <location>
        <position position="1"/>
    </location>
</feature>
<evidence type="ECO:0000313" key="2">
    <source>
        <dbReference type="EMBL" id="CAA9588973.1"/>
    </source>
</evidence>
<evidence type="ECO:0000256" key="1">
    <source>
        <dbReference type="SAM" id="MobiDB-lite"/>
    </source>
</evidence>
<gene>
    <name evidence="2" type="ORF">AVDCRST_MAG18-4510</name>
</gene>
<dbReference type="AlphaFoldDB" id="A0A6J4VTG9"/>
<feature type="region of interest" description="Disordered" evidence="1">
    <location>
        <begin position="127"/>
        <end position="165"/>
    </location>
</feature>
<feature type="compositionally biased region" description="Basic and acidic residues" evidence="1">
    <location>
        <begin position="227"/>
        <end position="240"/>
    </location>
</feature>
<organism evidence="2">
    <name type="scientific">uncultured Thermomicrobiales bacterium</name>
    <dbReference type="NCBI Taxonomy" id="1645740"/>
    <lineage>
        <taxon>Bacteria</taxon>
        <taxon>Pseudomonadati</taxon>
        <taxon>Thermomicrobiota</taxon>
        <taxon>Thermomicrobia</taxon>
        <taxon>Thermomicrobiales</taxon>
        <taxon>environmental samples</taxon>
    </lineage>
</organism>
<feature type="compositionally biased region" description="Low complexity" evidence="1">
    <location>
        <begin position="98"/>
        <end position="109"/>
    </location>
</feature>
<sequence>EHHRAHGSGRARGPDLHPRGRAAWGAPNPTAGGEFAHWRPRLRRPGARGRVGVGGGRADEHDGLLRVGAVPRPRPLGDAVAGRGNPDRHADRQPAPPAARRGAASLARAAPDRARLWPALLPLRRDLGADDAPFPGGRARRGFPPRQRPDDGRRLDRRLRPRAGGRLLADRSRALGPRLRLHRRLRRAAGRLLARAGRRAAVDRRGARGARRAPLAAGPVVHRPRRAGGERRGDGARCAL</sequence>
<accession>A0A6J4VTG9</accession>
<protein>
    <submittedName>
        <fullName evidence="2">Uncharacterized protein</fullName>
    </submittedName>
</protein>
<feature type="region of interest" description="Disordered" evidence="1">
    <location>
        <begin position="203"/>
        <end position="240"/>
    </location>
</feature>
<feature type="region of interest" description="Disordered" evidence="1">
    <location>
        <begin position="1"/>
        <end position="109"/>
    </location>
</feature>
<feature type="non-terminal residue" evidence="2">
    <location>
        <position position="240"/>
    </location>
</feature>
<feature type="compositionally biased region" description="Basic residues" evidence="1">
    <location>
        <begin position="38"/>
        <end position="47"/>
    </location>
</feature>
<name>A0A6J4VTG9_9BACT</name>